<evidence type="ECO:0000313" key="1">
    <source>
        <dbReference type="EMBL" id="SVA42162.1"/>
    </source>
</evidence>
<dbReference type="EMBL" id="UINC01009400">
    <property type="protein sequence ID" value="SVA42162.1"/>
    <property type="molecule type" value="Genomic_DNA"/>
</dbReference>
<organism evidence="1">
    <name type="scientific">marine metagenome</name>
    <dbReference type="NCBI Taxonomy" id="408172"/>
    <lineage>
        <taxon>unclassified sequences</taxon>
        <taxon>metagenomes</taxon>
        <taxon>ecological metagenomes</taxon>
    </lineage>
</organism>
<protein>
    <submittedName>
        <fullName evidence="1">Uncharacterized protein</fullName>
    </submittedName>
</protein>
<accession>A0A381VPG1</accession>
<reference evidence="1" key="1">
    <citation type="submission" date="2018-05" db="EMBL/GenBank/DDBJ databases">
        <authorList>
            <person name="Lanie J.A."/>
            <person name="Ng W.-L."/>
            <person name="Kazmierczak K.M."/>
            <person name="Andrzejewski T.M."/>
            <person name="Davidsen T.M."/>
            <person name="Wayne K.J."/>
            <person name="Tettelin H."/>
            <person name="Glass J.I."/>
            <person name="Rusch D."/>
            <person name="Podicherti R."/>
            <person name="Tsui H.-C.T."/>
            <person name="Winkler M.E."/>
        </authorList>
    </citation>
    <scope>NUCLEOTIDE SEQUENCE</scope>
</reference>
<proteinExistence type="predicted"/>
<gene>
    <name evidence="1" type="ORF">METZ01_LOCUS95016</name>
</gene>
<sequence>MNVNDKVSNLNERIPVSIPTRICQCCEYKRLGQISQFPVTVE</sequence>
<name>A0A381VPG1_9ZZZZ</name>
<dbReference type="AlphaFoldDB" id="A0A381VPG1"/>